<dbReference type="InterPro" id="IPR048419">
    <property type="entry name" value="Topless_Znf"/>
</dbReference>
<dbReference type="PROSITE" id="PS50294">
    <property type="entry name" value="WD_REPEATS_REGION"/>
    <property type="match status" value="1"/>
</dbReference>
<dbReference type="InterPro" id="IPR019775">
    <property type="entry name" value="WD40_repeat_CS"/>
</dbReference>
<gene>
    <name evidence="7" type="ORF">Din_010614</name>
</gene>
<accession>A0A5B6ZDF5</accession>
<keyword evidence="1" id="KW-0678">Repressor</keyword>
<dbReference type="Pfam" id="PF00400">
    <property type="entry name" value="WD40"/>
    <property type="match status" value="3"/>
</dbReference>
<feature type="region of interest" description="Disordered" evidence="5">
    <location>
        <begin position="1102"/>
        <end position="1137"/>
    </location>
</feature>
<sequence length="1137" mass="125083">MSSLSRELVFLILQFLDEEKFKETVHKLEQESGFFFNMKYFEDQVQAGEWDEVERYLCGFTKVEDNRYSMKIFFEIRKQKYLEALDRHDRAKAVEILVKDLKVFSSFNEELFKEITQLLTLDNFRQNEQLSKYGDTKSARNIMLVELKKLIEANPLFRDKLTFPTFKASRLRTLINQSLNWQHQLCKNPRPNPDIKTLFTDHTCASSNGTRAPPPTNSPLAGPVPKAGAFPPLGAHSPFQPVVSPSASAIAGWMSSTNPSISHAAVAAGPPGLVQPPGAAAFLKHPRTPPGAPGMDYQTADSEHLMKRIRTGQSDEVSFSGSTHPPNIYSTDDLPKTVVRNLNQGSNVMSMDFHPQQQTVLLVGTNVGDISIWEVGSRERLTHKPFKVWDISAYSMPLQTTLVKDATISVNRCIWGPDGSILGVAFSKHIVQIYTYNPAGELRQHLEIDAHIGGVNDIAFAHPNKQLCIVTCGDDKTIKVWDAVAGRRQYIFEGHEAPVYSVCPHYKENIQFIFSTAIDGKIKAWLYDCLGSRVDYDAPGLWCTTMSYSADGTRLFSCGTSKEGESHLVEWNESEGAIKRTYSGFRKRSLGVVQFDTTRNHFLAAGDEFQIKYWDMDNTNILTVTDADGGLPASPRLRFNKEGSLLAVTTSENGIKILANTDGLRMLRMLENRAFEGSRGLPEAVNVKPPVASALGPIANVSAPIAPTLERSDRIQPPVSIGSLATAESSRVADIKPRISDNVDKIKSWKFPDIVDSAQLKALRLPDSLTASKVVRLLYTNSGLALLALASNAVHKLWKWQRSERNPSGKSTASIVPQLWQPTNGALMTNDLSETKPAEESAACIALSKNDSYVMSASGGKVSLFNMMTFKVMTTFMPPPPAATYLAFHPQDNNIIAIGMEDSTIQIYNVRIDEVKTKLKGHQKRITGLAFSQTLNVLVSSGADAQLCIWNIDGWEKRKARPIQAPPGHPSPLVGETKVQFHNDQTHLLVVHESQISIYDSQLECLRSWSPRDLLSAAISSAIYSCDGMLLFTGFCDGAIGVFDADSLRLRCRIAPSAYISSSIASSNGASFPVVIAAHPSEPNQIALGMSDGAVHVIEPSDAEPKWGSAASQENGALPSIPSNSALNSQPSETPSR</sequence>
<dbReference type="Pfam" id="PF17814">
    <property type="entry name" value="LisH_TPL"/>
    <property type="match status" value="1"/>
</dbReference>
<dbReference type="Pfam" id="PF21889">
    <property type="entry name" value="TPR1-like_2nd"/>
    <property type="match status" value="1"/>
</dbReference>
<dbReference type="InterPro" id="IPR036322">
    <property type="entry name" value="WD40_repeat_dom_sf"/>
</dbReference>
<evidence type="ECO:0000256" key="3">
    <source>
        <dbReference type="ARBA" id="ARBA00022737"/>
    </source>
</evidence>
<dbReference type="InterPro" id="IPR054532">
    <property type="entry name" value="TPL_SMU1_LisH-like"/>
</dbReference>
<dbReference type="Pfam" id="PF21359">
    <property type="entry name" value="zf_topless"/>
    <property type="match status" value="1"/>
</dbReference>
<evidence type="ECO:0000256" key="4">
    <source>
        <dbReference type="PROSITE-ProRule" id="PRU00221"/>
    </source>
</evidence>
<dbReference type="InterPro" id="IPR006594">
    <property type="entry name" value="LisH"/>
</dbReference>
<dbReference type="SMART" id="SM00320">
    <property type="entry name" value="WD40"/>
    <property type="match status" value="11"/>
</dbReference>
<dbReference type="InterPro" id="IPR006595">
    <property type="entry name" value="CTLH_C"/>
</dbReference>
<evidence type="ECO:0000313" key="7">
    <source>
        <dbReference type="EMBL" id="MPA41173.1"/>
    </source>
</evidence>
<dbReference type="PROSITE" id="PS50897">
    <property type="entry name" value="CTLH"/>
    <property type="match status" value="1"/>
</dbReference>
<dbReference type="AlphaFoldDB" id="A0A5B6ZDF5"/>
<dbReference type="PANTHER" id="PTHR44083:SF5">
    <property type="entry name" value="PROTEIN TOPLESS-RELATED PROTEIN 2"/>
    <property type="match status" value="1"/>
</dbReference>
<dbReference type="PROSITE" id="PS50082">
    <property type="entry name" value="WD_REPEATS_2"/>
    <property type="match status" value="2"/>
</dbReference>
<reference evidence="7" key="1">
    <citation type="submission" date="2019-08" db="EMBL/GenBank/DDBJ databases">
        <title>Reference gene set and small RNA set construction with multiple tissues from Davidia involucrata Baill.</title>
        <authorList>
            <person name="Yang H."/>
            <person name="Zhou C."/>
            <person name="Li G."/>
            <person name="Wang J."/>
            <person name="Gao P."/>
            <person name="Wang M."/>
            <person name="Wang R."/>
            <person name="Zhao Y."/>
        </authorList>
    </citation>
    <scope>NUCLEOTIDE SEQUENCE</scope>
    <source>
        <tissue evidence="7">Mixed with DoveR01_LX</tissue>
    </source>
</reference>
<dbReference type="PANTHER" id="PTHR44083">
    <property type="entry name" value="TOPLESS-RELATED PROTEIN 1-RELATED"/>
    <property type="match status" value="1"/>
</dbReference>
<proteinExistence type="predicted"/>
<feature type="repeat" description="WD" evidence="4">
    <location>
        <begin position="448"/>
        <end position="491"/>
    </location>
</feature>
<feature type="compositionally biased region" description="Polar residues" evidence="5">
    <location>
        <begin position="314"/>
        <end position="330"/>
    </location>
</feature>
<protein>
    <submittedName>
        <fullName evidence="7">Putative topless-related protein 1-like isoform X4</fullName>
    </submittedName>
</protein>
<dbReference type="InterPro" id="IPR027728">
    <property type="entry name" value="Topless_fam"/>
</dbReference>
<feature type="compositionally biased region" description="Polar residues" evidence="5">
    <location>
        <begin position="1110"/>
        <end position="1137"/>
    </location>
</feature>
<dbReference type="EMBL" id="GHES01010614">
    <property type="protein sequence ID" value="MPA41173.1"/>
    <property type="molecule type" value="Transcribed_RNA"/>
</dbReference>
<feature type="domain" description="CTLH" evidence="6">
    <location>
        <begin position="34"/>
        <end position="92"/>
    </location>
</feature>
<dbReference type="SMART" id="SM00667">
    <property type="entry name" value="LisH"/>
    <property type="match status" value="1"/>
</dbReference>
<keyword evidence="2 4" id="KW-0853">WD repeat</keyword>
<dbReference type="Gene3D" id="2.130.10.10">
    <property type="entry name" value="YVTN repeat-like/Quinoprotein amine dehydrogenase"/>
    <property type="match status" value="4"/>
</dbReference>
<feature type="region of interest" description="Disordered" evidence="5">
    <location>
        <begin position="314"/>
        <end position="333"/>
    </location>
</feature>
<feature type="repeat" description="WD" evidence="4">
    <location>
        <begin position="919"/>
        <end position="953"/>
    </location>
</feature>
<dbReference type="SUPFAM" id="SSF50978">
    <property type="entry name" value="WD40 repeat-like"/>
    <property type="match status" value="2"/>
</dbReference>
<name>A0A5B6ZDF5_DAVIN</name>
<evidence type="ECO:0000256" key="2">
    <source>
        <dbReference type="ARBA" id="ARBA00022574"/>
    </source>
</evidence>
<dbReference type="FunFam" id="2.130.10.10:FF:000479">
    <property type="entry name" value="Topless-related protein 3"/>
    <property type="match status" value="1"/>
</dbReference>
<dbReference type="InterPro" id="IPR054080">
    <property type="entry name" value="TPR1-like_2nd"/>
</dbReference>
<dbReference type="PROSITE" id="PS00678">
    <property type="entry name" value="WD_REPEATS_1"/>
    <property type="match status" value="1"/>
</dbReference>
<dbReference type="InterPro" id="IPR015943">
    <property type="entry name" value="WD40/YVTN_repeat-like_dom_sf"/>
</dbReference>
<evidence type="ECO:0000256" key="1">
    <source>
        <dbReference type="ARBA" id="ARBA00022491"/>
    </source>
</evidence>
<dbReference type="FunFam" id="2.130.10.10:FF:000558">
    <property type="entry name" value="Topless-related protein 1"/>
    <property type="match status" value="1"/>
</dbReference>
<organism evidence="7">
    <name type="scientific">Davidia involucrata</name>
    <name type="common">Dove tree</name>
    <dbReference type="NCBI Taxonomy" id="16924"/>
    <lineage>
        <taxon>Eukaryota</taxon>
        <taxon>Viridiplantae</taxon>
        <taxon>Streptophyta</taxon>
        <taxon>Embryophyta</taxon>
        <taxon>Tracheophyta</taxon>
        <taxon>Spermatophyta</taxon>
        <taxon>Magnoliopsida</taxon>
        <taxon>eudicotyledons</taxon>
        <taxon>Gunneridae</taxon>
        <taxon>Pentapetalae</taxon>
        <taxon>asterids</taxon>
        <taxon>Cornales</taxon>
        <taxon>Nyssaceae</taxon>
        <taxon>Davidia</taxon>
    </lineage>
</organism>
<evidence type="ECO:0000256" key="5">
    <source>
        <dbReference type="SAM" id="MobiDB-lite"/>
    </source>
</evidence>
<dbReference type="SMART" id="SM00668">
    <property type="entry name" value="CTLH"/>
    <property type="match status" value="1"/>
</dbReference>
<evidence type="ECO:0000259" key="6">
    <source>
        <dbReference type="PROSITE" id="PS50897"/>
    </source>
</evidence>
<dbReference type="GO" id="GO:0010072">
    <property type="term" value="P:primary shoot apical meristem specification"/>
    <property type="evidence" value="ECO:0007669"/>
    <property type="project" value="UniProtKB-ARBA"/>
</dbReference>
<keyword evidence="3" id="KW-0677">Repeat</keyword>
<dbReference type="GO" id="GO:0006355">
    <property type="term" value="P:regulation of DNA-templated transcription"/>
    <property type="evidence" value="ECO:0007669"/>
    <property type="project" value="InterPro"/>
</dbReference>
<dbReference type="PROSITE" id="PS50896">
    <property type="entry name" value="LISH"/>
    <property type="match status" value="1"/>
</dbReference>
<dbReference type="InterPro" id="IPR001680">
    <property type="entry name" value="WD40_rpt"/>
</dbReference>